<dbReference type="GO" id="GO:0006508">
    <property type="term" value="P:proteolysis"/>
    <property type="evidence" value="ECO:0007669"/>
    <property type="project" value="UniProtKB-KW"/>
</dbReference>
<dbReference type="PRINTS" id="PR00704">
    <property type="entry name" value="CALPAIN"/>
</dbReference>
<sequence>MKLSHFKKYFTHFWLAAPFPDFGDCFQTTSRQMYVLCNSWETGRSAGGSNLENADEFLKNPQYVLTVEEADGQLQTLCESEKDIAPTCDVVIQLIQEQNRGKFSKKLHTIGITVFQIGGRFPKRLTADNVEEFEPLSASVAPTQESCVVARLAVAPGRYVVVPTAEEVDISRRFLLRVYSRKPIQFQEEKPFQHGALRWRLR</sequence>
<protein>
    <recommendedName>
        <fullName evidence="5">Peptidase C2 calpain domain-containing protein</fullName>
    </recommendedName>
</protein>
<dbReference type="SMART" id="SM00720">
    <property type="entry name" value="calpain_III"/>
    <property type="match status" value="1"/>
</dbReference>
<evidence type="ECO:0000313" key="7">
    <source>
        <dbReference type="Proteomes" id="UP001378592"/>
    </source>
</evidence>
<proteinExistence type="inferred from homology"/>
<dbReference type="PANTHER" id="PTHR10183:SF379">
    <property type="entry name" value="CALPAIN-5"/>
    <property type="match status" value="1"/>
</dbReference>
<dbReference type="InterPro" id="IPR022682">
    <property type="entry name" value="Calpain_domain_III"/>
</dbReference>
<dbReference type="SUPFAM" id="SSF49758">
    <property type="entry name" value="Calpain large subunit, middle domain (domain III)"/>
    <property type="match status" value="1"/>
</dbReference>
<evidence type="ECO:0000313" key="6">
    <source>
        <dbReference type="EMBL" id="KAK7868116.1"/>
    </source>
</evidence>
<dbReference type="GO" id="GO:0005737">
    <property type="term" value="C:cytoplasm"/>
    <property type="evidence" value="ECO:0007669"/>
    <property type="project" value="TreeGrafter"/>
</dbReference>
<dbReference type="Proteomes" id="UP001378592">
    <property type="component" value="Unassembled WGS sequence"/>
</dbReference>
<keyword evidence="3" id="KW-0378">Hydrolase</keyword>
<comment type="caution">
    <text evidence="6">The sequence shown here is derived from an EMBL/GenBank/DDBJ whole genome shotgun (WGS) entry which is preliminary data.</text>
</comment>
<dbReference type="PANTHER" id="PTHR10183">
    <property type="entry name" value="CALPAIN"/>
    <property type="match status" value="1"/>
</dbReference>
<evidence type="ECO:0000259" key="5">
    <source>
        <dbReference type="SMART" id="SM00720"/>
    </source>
</evidence>
<keyword evidence="2" id="KW-0645">Protease</keyword>
<evidence type="ECO:0000256" key="2">
    <source>
        <dbReference type="ARBA" id="ARBA00022670"/>
    </source>
</evidence>
<reference evidence="6 7" key="1">
    <citation type="submission" date="2024-03" db="EMBL/GenBank/DDBJ databases">
        <title>The genome assembly and annotation of the cricket Gryllus longicercus Weissman &amp; Gray.</title>
        <authorList>
            <person name="Szrajer S."/>
            <person name="Gray D."/>
            <person name="Ylla G."/>
        </authorList>
    </citation>
    <scope>NUCLEOTIDE SEQUENCE [LARGE SCALE GENOMIC DNA]</scope>
    <source>
        <strain evidence="6">DAG 2021-001</strain>
        <tissue evidence="6">Whole body minus gut</tissue>
    </source>
</reference>
<gene>
    <name evidence="6" type="ORF">R5R35_005557</name>
</gene>
<evidence type="ECO:0000256" key="1">
    <source>
        <dbReference type="ARBA" id="ARBA00007623"/>
    </source>
</evidence>
<feature type="domain" description="Peptidase C2 calpain" evidence="5">
    <location>
        <begin position="30"/>
        <end position="187"/>
    </location>
</feature>
<comment type="similarity">
    <text evidence="1">Belongs to the peptidase C2 family.</text>
</comment>
<dbReference type="GO" id="GO:0004198">
    <property type="term" value="F:calcium-dependent cysteine-type endopeptidase activity"/>
    <property type="evidence" value="ECO:0007669"/>
    <property type="project" value="InterPro"/>
</dbReference>
<keyword evidence="7" id="KW-1185">Reference proteome</keyword>
<dbReference type="InterPro" id="IPR022684">
    <property type="entry name" value="Calpain_cysteine_protease"/>
</dbReference>
<name>A0AAN9VR57_9ORTH</name>
<dbReference type="Pfam" id="PF01067">
    <property type="entry name" value="Calpain_III"/>
    <property type="match status" value="1"/>
</dbReference>
<dbReference type="InterPro" id="IPR022683">
    <property type="entry name" value="Calpain_III"/>
</dbReference>
<dbReference type="InterPro" id="IPR036213">
    <property type="entry name" value="Calpain_III_sf"/>
</dbReference>
<keyword evidence="4" id="KW-0788">Thiol protease</keyword>
<evidence type="ECO:0000256" key="4">
    <source>
        <dbReference type="ARBA" id="ARBA00022807"/>
    </source>
</evidence>
<organism evidence="6 7">
    <name type="scientific">Gryllus longicercus</name>
    <dbReference type="NCBI Taxonomy" id="2509291"/>
    <lineage>
        <taxon>Eukaryota</taxon>
        <taxon>Metazoa</taxon>
        <taxon>Ecdysozoa</taxon>
        <taxon>Arthropoda</taxon>
        <taxon>Hexapoda</taxon>
        <taxon>Insecta</taxon>
        <taxon>Pterygota</taxon>
        <taxon>Neoptera</taxon>
        <taxon>Polyneoptera</taxon>
        <taxon>Orthoptera</taxon>
        <taxon>Ensifera</taxon>
        <taxon>Gryllidea</taxon>
        <taxon>Grylloidea</taxon>
        <taxon>Gryllidae</taxon>
        <taxon>Gryllinae</taxon>
        <taxon>Gryllus</taxon>
    </lineage>
</organism>
<dbReference type="AlphaFoldDB" id="A0AAN9VR57"/>
<dbReference type="Gene3D" id="2.60.120.380">
    <property type="match status" value="1"/>
</dbReference>
<accession>A0AAN9VR57</accession>
<evidence type="ECO:0000256" key="3">
    <source>
        <dbReference type="ARBA" id="ARBA00022801"/>
    </source>
</evidence>
<dbReference type="EMBL" id="JAZDUA010000100">
    <property type="protein sequence ID" value="KAK7868116.1"/>
    <property type="molecule type" value="Genomic_DNA"/>
</dbReference>